<dbReference type="AlphaFoldDB" id="A0A2A5B060"/>
<comment type="caution">
    <text evidence="3">The sequence shown here is derived from an EMBL/GenBank/DDBJ whole genome shotgun (WGS) entry which is preliminary data.</text>
</comment>
<dbReference type="GO" id="GO:0000270">
    <property type="term" value="P:peptidoglycan metabolic process"/>
    <property type="evidence" value="ECO:0007669"/>
    <property type="project" value="TreeGrafter"/>
</dbReference>
<evidence type="ECO:0000259" key="2">
    <source>
        <dbReference type="Pfam" id="PF02698"/>
    </source>
</evidence>
<dbReference type="EMBL" id="NVVJ01000022">
    <property type="protein sequence ID" value="PCJ24855.1"/>
    <property type="molecule type" value="Genomic_DNA"/>
</dbReference>
<dbReference type="InterPro" id="IPR051599">
    <property type="entry name" value="Cell_Envelope_Assoc"/>
</dbReference>
<feature type="transmembrane region" description="Helical" evidence="1">
    <location>
        <begin position="12"/>
        <end position="37"/>
    </location>
</feature>
<dbReference type="PANTHER" id="PTHR30336:SF4">
    <property type="entry name" value="ENVELOPE BIOGENESIS FACTOR ELYC"/>
    <property type="match status" value="1"/>
</dbReference>
<sequence length="283" mass="31562">MDTFFFIASKIIWAVISPDSLIVLLGLSAWLSLVFGWKALSRRLLACCALLLVFIGFFPSGEWLIAPLENRFITNAALPARVDGIIVLGGAISPRLSDTWQQSELNGGAERLTNFLYLANLYPSAQLVFTGGNGSVNEQEFKEAEIAQILFDQLGLAERAIIYESESRNTYENVINSKALLSPGANENWLLVTSAFHMPRSVGIFCQQQWLVQPYPVDHYSTTDDLLRIEFDFAGNLNTLRIALREWVGLLAYRITGKTDQLLPGHQNYCGSPERMEHQGASE</sequence>
<evidence type="ECO:0000256" key="1">
    <source>
        <dbReference type="SAM" id="Phobius"/>
    </source>
</evidence>
<dbReference type="PANTHER" id="PTHR30336">
    <property type="entry name" value="INNER MEMBRANE PROTEIN, PROBABLE PERMEASE"/>
    <property type="match status" value="1"/>
</dbReference>
<dbReference type="Proteomes" id="UP000218327">
    <property type="component" value="Unassembled WGS sequence"/>
</dbReference>
<dbReference type="GO" id="GO:0043164">
    <property type="term" value="P:Gram-negative-bacterium-type cell wall biogenesis"/>
    <property type="evidence" value="ECO:0007669"/>
    <property type="project" value="TreeGrafter"/>
</dbReference>
<evidence type="ECO:0000313" key="4">
    <source>
        <dbReference type="Proteomes" id="UP000218327"/>
    </source>
</evidence>
<dbReference type="Pfam" id="PF02698">
    <property type="entry name" value="DUF218"/>
    <property type="match status" value="1"/>
</dbReference>
<keyword evidence="1" id="KW-0812">Transmembrane</keyword>
<organism evidence="3 4">
    <name type="scientific">SAR86 cluster bacterium</name>
    <dbReference type="NCBI Taxonomy" id="2030880"/>
    <lineage>
        <taxon>Bacteria</taxon>
        <taxon>Pseudomonadati</taxon>
        <taxon>Pseudomonadota</taxon>
        <taxon>Gammaproteobacteria</taxon>
        <taxon>SAR86 cluster</taxon>
    </lineage>
</organism>
<dbReference type="InterPro" id="IPR003848">
    <property type="entry name" value="DUF218"/>
</dbReference>
<protein>
    <recommendedName>
        <fullName evidence="2">DUF218 domain-containing protein</fullName>
    </recommendedName>
</protein>
<feature type="transmembrane region" description="Helical" evidence="1">
    <location>
        <begin position="44"/>
        <end position="65"/>
    </location>
</feature>
<gene>
    <name evidence="3" type="ORF">COA96_08450</name>
</gene>
<feature type="domain" description="DUF218" evidence="2">
    <location>
        <begin position="83"/>
        <end position="249"/>
    </location>
</feature>
<dbReference type="InterPro" id="IPR014729">
    <property type="entry name" value="Rossmann-like_a/b/a_fold"/>
</dbReference>
<proteinExistence type="predicted"/>
<name>A0A2A5B060_9GAMM</name>
<keyword evidence="1" id="KW-0472">Membrane</keyword>
<accession>A0A2A5B060</accession>
<reference evidence="4" key="1">
    <citation type="submission" date="2017-08" db="EMBL/GenBank/DDBJ databases">
        <title>A dynamic microbial community with high functional redundancy inhabits the cold, oxic subseafloor aquifer.</title>
        <authorList>
            <person name="Tully B.J."/>
            <person name="Wheat C.G."/>
            <person name="Glazer B.T."/>
            <person name="Huber J.A."/>
        </authorList>
    </citation>
    <scope>NUCLEOTIDE SEQUENCE [LARGE SCALE GENOMIC DNA]</scope>
</reference>
<evidence type="ECO:0000313" key="3">
    <source>
        <dbReference type="EMBL" id="PCJ24855.1"/>
    </source>
</evidence>
<dbReference type="GO" id="GO:0005886">
    <property type="term" value="C:plasma membrane"/>
    <property type="evidence" value="ECO:0007669"/>
    <property type="project" value="TreeGrafter"/>
</dbReference>
<dbReference type="Gene3D" id="3.40.50.620">
    <property type="entry name" value="HUPs"/>
    <property type="match status" value="1"/>
</dbReference>
<keyword evidence="1" id="KW-1133">Transmembrane helix</keyword>
<dbReference type="CDD" id="cd06259">
    <property type="entry name" value="YdcF-like"/>
    <property type="match status" value="1"/>
</dbReference>